<evidence type="ECO:0000256" key="1">
    <source>
        <dbReference type="ARBA" id="ARBA00004651"/>
    </source>
</evidence>
<feature type="transmembrane region" description="Helical" evidence="8">
    <location>
        <begin position="33"/>
        <end position="52"/>
    </location>
</feature>
<evidence type="ECO:0000256" key="8">
    <source>
        <dbReference type="SAM" id="Phobius"/>
    </source>
</evidence>
<evidence type="ECO:0000313" key="11">
    <source>
        <dbReference type="Proteomes" id="UP000197468"/>
    </source>
</evidence>
<feature type="transmembrane region" description="Helical" evidence="8">
    <location>
        <begin position="417"/>
        <end position="439"/>
    </location>
</feature>
<dbReference type="SUPFAM" id="SSF116726">
    <property type="entry name" value="TrkA C-terminal domain-like"/>
    <property type="match status" value="2"/>
</dbReference>
<evidence type="ECO:0000256" key="7">
    <source>
        <dbReference type="ARBA" id="ARBA00023136"/>
    </source>
</evidence>
<comment type="similarity">
    <text evidence="2">Belongs to the AAE transporter (TC 2.A.81) family.</text>
</comment>
<keyword evidence="3" id="KW-0813">Transport</keyword>
<dbReference type="PANTHER" id="PTHR30445:SF3">
    <property type="entry name" value="TRANSPORT PROTEIN YIDE-RELATED"/>
    <property type="match status" value="1"/>
</dbReference>
<evidence type="ECO:0000256" key="6">
    <source>
        <dbReference type="ARBA" id="ARBA00022989"/>
    </source>
</evidence>
<feature type="transmembrane region" description="Helical" evidence="8">
    <location>
        <begin position="505"/>
        <end position="527"/>
    </location>
</feature>
<feature type="domain" description="RCK C-terminal" evidence="9">
    <location>
        <begin position="261"/>
        <end position="344"/>
    </location>
</feature>
<keyword evidence="5 8" id="KW-0812">Transmembrane</keyword>
<dbReference type="Proteomes" id="UP000197468">
    <property type="component" value="Unassembled WGS sequence"/>
</dbReference>
<dbReference type="InterPro" id="IPR006037">
    <property type="entry name" value="RCK_C"/>
</dbReference>
<evidence type="ECO:0000256" key="3">
    <source>
        <dbReference type="ARBA" id="ARBA00022448"/>
    </source>
</evidence>
<comment type="subcellular location">
    <subcellularLocation>
        <location evidence="1">Cell membrane</location>
        <topology evidence="1">Multi-pass membrane protein</topology>
    </subcellularLocation>
</comment>
<accession>A0A246IU79</accession>
<keyword evidence="6 8" id="KW-1133">Transmembrane helix</keyword>
<feature type="transmembrane region" description="Helical" evidence="8">
    <location>
        <begin position="380"/>
        <end position="396"/>
    </location>
</feature>
<evidence type="ECO:0000313" key="10">
    <source>
        <dbReference type="EMBL" id="OWQ83773.1"/>
    </source>
</evidence>
<reference evidence="10 11" key="1">
    <citation type="journal article" date="2008" name="Int. J. Syst. Evol. Microbiol.">
        <title>Description of Roseateles aquatilis sp. nov. and Roseateles terrae sp. nov., in the class Betaproteobacteria, and emended description of the genus Roseateles.</title>
        <authorList>
            <person name="Gomila M."/>
            <person name="Bowien B."/>
            <person name="Falsen E."/>
            <person name="Moore E.R."/>
            <person name="Lalucat J."/>
        </authorList>
    </citation>
    <scope>NUCLEOTIDE SEQUENCE [LARGE SCALE GENOMIC DNA]</scope>
    <source>
        <strain evidence="10 11">CCUG 48205</strain>
    </source>
</reference>
<dbReference type="OrthoDB" id="8611026at2"/>
<dbReference type="Pfam" id="PF02080">
    <property type="entry name" value="TrkA_C"/>
    <property type="match status" value="2"/>
</dbReference>
<feature type="domain" description="RCK C-terminal" evidence="9">
    <location>
        <begin position="181"/>
        <end position="260"/>
    </location>
</feature>
<evidence type="ECO:0000256" key="4">
    <source>
        <dbReference type="ARBA" id="ARBA00022475"/>
    </source>
</evidence>
<keyword evidence="7 8" id="KW-0472">Membrane</keyword>
<dbReference type="Pfam" id="PF06826">
    <property type="entry name" value="Asp-Al_Ex"/>
    <property type="match status" value="2"/>
</dbReference>
<protein>
    <submittedName>
        <fullName evidence="10">YidE/YbjL duplication</fullName>
    </submittedName>
</protein>
<feature type="transmembrane region" description="Helical" evidence="8">
    <location>
        <begin position="64"/>
        <end position="82"/>
    </location>
</feature>
<sequence>MESIGNFLAAQPLLAVFFTIAVGYLLGAVNIKGFALGSGAVLFVGLAVGAAAPQLKLPPLLGNVGLMLFLYGVGIAYGAQFLRGLTSAEGAKANIAALVAVAAALGLTLGAVHWLPGVALAEALGAFSGAGTSTAALQAALTVFGTNPATGYSVAYPVGVAVPILMLGLYNAIAKPKVDRRPASVMHAEEVAVEEFVVFGMTLADAARNLPRGVSIAALRRGHHNLAANDDTELQRGDVLLLTGTDQVALRHAALRFGPSHPGRMLRDRSDLDYTRFFISNPRVAGKRLADLALPPELGARILHLRRSDADLDPLPDRQFEFGDRVGVLAPRESFPALSRIFGDSVRGTGEISYIGVGVGVTLGLGFGAIAWTLPFVGRFSLGFAGLLLVALLLGWRRRTGRLKWAMPVSANLVLRNFGLTLFLAVVGISSGATFAAAIAHSGLLYLLLGSAIVAVLVAVTLLIALVLFRMPFDAAAGIVAGVTGNPAILGFANRIAPTDKPDIGYAMIFPSMTVVKILVVQVVAVWGG</sequence>
<feature type="transmembrane region" description="Helical" evidence="8">
    <location>
        <begin position="6"/>
        <end position="26"/>
    </location>
</feature>
<dbReference type="PANTHER" id="PTHR30445">
    <property type="entry name" value="K(+)_H(+) ANTIPORTER SUBUNIT KHTT"/>
    <property type="match status" value="1"/>
</dbReference>
<dbReference type="InterPro" id="IPR050144">
    <property type="entry name" value="AAE_transporter"/>
</dbReference>
<keyword evidence="4" id="KW-1003">Cell membrane</keyword>
<feature type="transmembrane region" description="Helical" evidence="8">
    <location>
        <begin position="94"/>
        <end position="115"/>
    </location>
</feature>
<evidence type="ECO:0000256" key="2">
    <source>
        <dbReference type="ARBA" id="ARBA00009854"/>
    </source>
</evidence>
<dbReference type="GO" id="GO:0006813">
    <property type="term" value="P:potassium ion transport"/>
    <property type="evidence" value="ECO:0007669"/>
    <property type="project" value="InterPro"/>
</dbReference>
<evidence type="ECO:0000256" key="5">
    <source>
        <dbReference type="ARBA" id="ARBA00022692"/>
    </source>
</evidence>
<dbReference type="RefSeq" id="WP_088388021.1">
    <property type="nucleotide sequence ID" value="NZ_NIOF01000019.1"/>
</dbReference>
<dbReference type="Gene3D" id="3.30.70.1450">
    <property type="entry name" value="Regulator of K+ conductance, C-terminal domain"/>
    <property type="match status" value="2"/>
</dbReference>
<feature type="transmembrane region" description="Helical" evidence="8">
    <location>
        <begin position="352"/>
        <end position="374"/>
    </location>
</feature>
<dbReference type="InterPro" id="IPR006512">
    <property type="entry name" value="YidE_YbjL"/>
</dbReference>
<dbReference type="EMBL" id="NIOF01000019">
    <property type="protein sequence ID" value="OWQ83773.1"/>
    <property type="molecule type" value="Genomic_DNA"/>
</dbReference>
<dbReference type="GO" id="GO:0005886">
    <property type="term" value="C:plasma membrane"/>
    <property type="evidence" value="ECO:0007669"/>
    <property type="project" value="UniProtKB-SubCell"/>
</dbReference>
<keyword evidence="11" id="KW-1185">Reference proteome</keyword>
<organism evidence="10 11">
    <name type="scientific">Roseateles aquatilis</name>
    <dbReference type="NCBI Taxonomy" id="431061"/>
    <lineage>
        <taxon>Bacteria</taxon>
        <taxon>Pseudomonadati</taxon>
        <taxon>Pseudomonadota</taxon>
        <taxon>Betaproteobacteria</taxon>
        <taxon>Burkholderiales</taxon>
        <taxon>Sphaerotilaceae</taxon>
        <taxon>Roseateles</taxon>
    </lineage>
</organism>
<name>A0A246IU79_9BURK</name>
<comment type="caution">
    <text evidence="10">The sequence shown here is derived from an EMBL/GenBank/DDBJ whole genome shotgun (WGS) entry which is preliminary data.</text>
</comment>
<feature type="transmembrane region" description="Helical" evidence="8">
    <location>
        <begin position="154"/>
        <end position="173"/>
    </location>
</feature>
<evidence type="ECO:0000259" key="9">
    <source>
        <dbReference type="PROSITE" id="PS51202"/>
    </source>
</evidence>
<dbReference type="AlphaFoldDB" id="A0A246IU79"/>
<dbReference type="GO" id="GO:0008324">
    <property type="term" value="F:monoatomic cation transmembrane transporter activity"/>
    <property type="evidence" value="ECO:0007669"/>
    <property type="project" value="InterPro"/>
</dbReference>
<proteinExistence type="inferred from homology"/>
<dbReference type="NCBIfam" id="TIGR01625">
    <property type="entry name" value="YidE_YbjL_dupl"/>
    <property type="match status" value="1"/>
</dbReference>
<gene>
    <name evidence="10" type="ORF">CDN99_25225</name>
</gene>
<feature type="transmembrane region" description="Helical" evidence="8">
    <location>
        <begin position="445"/>
        <end position="468"/>
    </location>
</feature>
<dbReference type="PROSITE" id="PS51202">
    <property type="entry name" value="RCK_C"/>
    <property type="match status" value="2"/>
</dbReference>
<dbReference type="InterPro" id="IPR036721">
    <property type="entry name" value="RCK_C_sf"/>
</dbReference>